<dbReference type="InterPro" id="IPR015813">
    <property type="entry name" value="Pyrv/PenolPyrv_kinase-like_dom"/>
</dbReference>
<dbReference type="Gene3D" id="3.20.20.60">
    <property type="entry name" value="Phosphoenolpyruvate-binding domains"/>
    <property type="match status" value="2"/>
</dbReference>
<feature type="domain" description="HpcH/HpaI aldolase/citrate lyase" evidence="2">
    <location>
        <begin position="10"/>
        <end position="150"/>
    </location>
</feature>
<dbReference type="InterPro" id="IPR005000">
    <property type="entry name" value="Aldolase/citrate-lyase_domain"/>
</dbReference>
<gene>
    <name evidence="3" type="ORF">IAC53_04660</name>
</gene>
<comment type="caution">
    <text evidence="3">The sequence shown here is derived from an EMBL/GenBank/DDBJ whole genome shotgun (WGS) entry which is preliminary data.</text>
</comment>
<dbReference type="InterPro" id="IPR040442">
    <property type="entry name" value="Pyrv_kinase-like_dom_sf"/>
</dbReference>
<reference evidence="3" key="2">
    <citation type="journal article" date="2021" name="PeerJ">
        <title>Extensive microbial diversity within the chicken gut microbiome revealed by metagenomics and culture.</title>
        <authorList>
            <person name="Gilroy R."/>
            <person name="Ravi A."/>
            <person name="Getino M."/>
            <person name="Pursley I."/>
            <person name="Horton D.L."/>
            <person name="Alikhan N.F."/>
            <person name="Baker D."/>
            <person name="Gharbi K."/>
            <person name="Hall N."/>
            <person name="Watson M."/>
            <person name="Adriaenssens E.M."/>
            <person name="Foster-Nyarko E."/>
            <person name="Jarju S."/>
            <person name="Secka A."/>
            <person name="Antonio M."/>
            <person name="Oren A."/>
            <person name="Chaudhuri R.R."/>
            <person name="La Ragione R."/>
            <person name="Hildebrand F."/>
            <person name="Pallen M.J."/>
        </authorList>
    </citation>
    <scope>NUCLEOTIDE SEQUENCE</scope>
    <source>
        <strain evidence="3">ChiGjej1B1-19959</strain>
    </source>
</reference>
<dbReference type="GO" id="GO:0046872">
    <property type="term" value="F:metal ion binding"/>
    <property type="evidence" value="ECO:0007669"/>
    <property type="project" value="UniProtKB-KW"/>
</dbReference>
<evidence type="ECO:0000313" key="4">
    <source>
        <dbReference type="Proteomes" id="UP000824071"/>
    </source>
</evidence>
<evidence type="ECO:0000256" key="1">
    <source>
        <dbReference type="ARBA" id="ARBA00022723"/>
    </source>
</evidence>
<proteinExistence type="predicted"/>
<protein>
    <submittedName>
        <fullName evidence="3">Aldolase</fullName>
    </submittedName>
</protein>
<accession>A0A9D1IEB5</accession>
<dbReference type="Proteomes" id="UP000824071">
    <property type="component" value="Unassembled WGS sequence"/>
</dbReference>
<evidence type="ECO:0000259" key="2">
    <source>
        <dbReference type="Pfam" id="PF03328"/>
    </source>
</evidence>
<organism evidence="3 4">
    <name type="scientific">Candidatus Fimenecus excrementigallinarum</name>
    <dbReference type="NCBI Taxonomy" id="2840816"/>
    <lineage>
        <taxon>Bacteria</taxon>
        <taxon>Bacillati</taxon>
        <taxon>Bacillota</taxon>
        <taxon>Clostridia</taxon>
        <taxon>Candidatus Fimenecus</taxon>
    </lineage>
</organism>
<sequence>MPLKLMYLTSDPTVAVLAERAGVDRIFLDLELRGKEARQKNMDTVISHNSLSDVAKLRAVLTKAELLVRVNSLYDGSKAEIDRAARDGADVVMLPYFKTAREVSDFVSLCAGRVRTCLLFETPQAVEQIDEILSVPGIDEAHIGINDLHLGYKKTFMFELLADGTVERICRKFAEYGLPYGFGGVGRPGTQVALPAERILAEHYRLGSGQVILSRAFCDVSKLADRSGLAADFQAGVRAVRACEEKCAALSEQEQRENHAAVQEIVRMIVEKIQAAKELG</sequence>
<evidence type="ECO:0000313" key="3">
    <source>
        <dbReference type="EMBL" id="HIU35885.1"/>
    </source>
</evidence>
<dbReference type="EMBL" id="DVMW01000029">
    <property type="protein sequence ID" value="HIU35885.1"/>
    <property type="molecule type" value="Genomic_DNA"/>
</dbReference>
<dbReference type="AlphaFoldDB" id="A0A9D1IEB5"/>
<dbReference type="SUPFAM" id="SSF51621">
    <property type="entry name" value="Phosphoenolpyruvate/pyruvate domain"/>
    <property type="match status" value="1"/>
</dbReference>
<name>A0A9D1IEB5_9FIRM</name>
<dbReference type="GO" id="GO:0003824">
    <property type="term" value="F:catalytic activity"/>
    <property type="evidence" value="ECO:0007669"/>
    <property type="project" value="InterPro"/>
</dbReference>
<reference evidence="3" key="1">
    <citation type="submission" date="2020-10" db="EMBL/GenBank/DDBJ databases">
        <authorList>
            <person name="Gilroy R."/>
        </authorList>
    </citation>
    <scope>NUCLEOTIDE SEQUENCE</scope>
    <source>
        <strain evidence="3">ChiGjej1B1-19959</strain>
    </source>
</reference>
<keyword evidence="1" id="KW-0479">Metal-binding</keyword>
<dbReference type="Pfam" id="PF03328">
    <property type="entry name" value="HpcH_HpaI"/>
    <property type="match status" value="1"/>
</dbReference>